<dbReference type="SUPFAM" id="SSF54001">
    <property type="entry name" value="Cysteine proteinases"/>
    <property type="match status" value="1"/>
</dbReference>
<dbReference type="InterPro" id="IPR038765">
    <property type="entry name" value="Papain-like_cys_pep_sf"/>
</dbReference>
<dbReference type="PROSITE" id="PS50144">
    <property type="entry name" value="MATH"/>
    <property type="match status" value="1"/>
</dbReference>
<dbReference type="Pfam" id="PF22486">
    <property type="entry name" value="MATH_2"/>
    <property type="match status" value="1"/>
</dbReference>
<keyword evidence="6" id="KW-0378">Hydrolase</keyword>
<evidence type="ECO:0000256" key="4">
    <source>
        <dbReference type="ARBA" id="ARBA00022670"/>
    </source>
</evidence>
<keyword evidence="5" id="KW-0833">Ubl conjugation pathway</keyword>
<dbReference type="InterPro" id="IPR008974">
    <property type="entry name" value="TRAF-like"/>
</dbReference>
<dbReference type="InterPro" id="IPR002083">
    <property type="entry name" value="MATH/TRAF_dom"/>
</dbReference>
<name>A0A409YMT8_9AGAR</name>
<dbReference type="SMART" id="SM00061">
    <property type="entry name" value="MATH"/>
    <property type="match status" value="1"/>
</dbReference>
<dbReference type="OrthoDB" id="289038at2759"/>
<dbReference type="Gene3D" id="3.90.70.10">
    <property type="entry name" value="Cysteine proteinases"/>
    <property type="match status" value="1"/>
</dbReference>
<dbReference type="Gene3D" id="2.60.210.10">
    <property type="entry name" value="Apoptosis, Tumor Necrosis Factor Receptor Associated Protein 2, Chain A"/>
    <property type="match status" value="1"/>
</dbReference>
<feature type="domain" description="MATH" evidence="8">
    <location>
        <begin position="79"/>
        <end position="211"/>
    </location>
</feature>
<dbReference type="GO" id="GO:0004843">
    <property type="term" value="F:cysteine-type deubiquitinase activity"/>
    <property type="evidence" value="ECO:0007669"/>
    <property type="project" value="UniProtKB-EC"/>
</dbReference>
<feature type="non-terminal residue" evidence="10">
    <location>
        <position position="1"/>
    </location>
</feature>
<evidence type="ECO:0000259" key="8">
    <source>
        <dbReference type="PROSITE" id="PS50144"/>
    </source>
</evidence>
<evidence type="ECO:0000313" key="11">
    <source>
        <dbReference type="Proteomes" id="UP000284706"/>
    </source>
</evidence>
<dbReference type="EMBL" id="NHYE01000630">
    <property type="protein sequence ID" value="PPR04403.1"/>
    <property type="molecule type" value="Genomic_DNA"/>
</dbReference>
<evidence type="ECO:0000256" key="5">
    <source>
        <dbReference type="ARBA" id="ARBA00022786"/>
    </source>
</evidence>
<organism evidence="10 11">
    <name type="scientific">Gymnopilus dilepis</name>
    <dbReference type="NCBI Taxonomy" id="231916"/>
    <lineage>
        <taxon>Eukaryota</taxon>
        <taxon>Fungi</taxon>
        <taxon>Dikarya</taxon>
        <taxon>Basidiomycota</taxon>
        <taxon>Agaricomycotina</taxon>
        <taxon>Agaricomycetes</taxon>
        <taxon>Agaricomycetidae</taxon>
        <taxon>Agaricales</taxon>
        <taxon>Agaricineae</taxon>
        <taxon>Hymenogastraceae</taxon>
        <taxon>Gymnopilus</taxon>
    </lineage>
</organism>
<keyword evidence="7" id="KW-0788">Thiol protease</keyword>
<evidence type="ECO:0000256" key="3">
    <source>
        <dbReference type="ARBA" id="ARBA00012759"/>
    </source>
</evidence>
<dbReference type="SUPFAM" id="SSF49599">
    <property type="entry name" value="TRAF domain-like"/>
    <property type="match status" value="1"/>
</dbReference>
<dbReference type="GO" id="GO:0016579">
    <property type="term" value="P:protein deubiquitination"/>
    <property type="evidence" value="ECO:0007669"/>
    <property type="project" value="InterPro"/>
</dbReference>
<dbReference type="InterPro" id="IPR028889">
    <property type="entry name" value="USP"/>
</dbReference>
<proteinExistence type="inferred from homology"/>
<dbReference type="EC" id="3.4.19.12" evidence="3"/>
<evidence type="ECO:0000256" key="2">
    <source>
        <dbReference type="ARBA" id="ARBA00009085"/>
    </source>
</evidence>
<dbReference type="PANTHER" id="PTHR24006:SF644">
    <property type="entry name" value="UBIQUITIN CARBOXYL-TERMINAL HYDROLASE 7"/>
    <property type="match status" value="1"/>
</dbReference>
<evidence type="ECO:0000256" key="6">
    <source>
        <dbReference type="ARBA" id="ARBA00022801"/>
    </source>
</evidence>
<dbReference type="STRING" id="231916.A0A409YMT8"/>
<gene>
    <name evidence="10" type="ORF">CVT26_004228</name>
</gene>
<keyword evidence="11" id="KW-1185">Reference proteome</keyword>
<sequence>IRTGCDAGNIRRWFGKCSLVVAEDPRRLDCAPRMDRGSLYLWQTTPRRLLIVSNSQPLPTSCLPHVSLLTYPSAEIKDSTVFTWTIRDYSKLGKSITSPLFECGGHKWRILLYPTGMDGKLPKYVSLYLDSSSGQCATNDWHECVKFQFTLCNTQDPSVTFKSQEVQHRFTADEPDWGFSRLKPLHELSAVQGAHPRPVIERDSVTISVQVRVFHDPTGILWHNFVDYNSRKQTGYVGLINQGATAYMNAVLQVLFHNRAFRRAVYEIPTEGRQPTNSIPLALQRIFYRLETSENAVSTTELSKAFGWTTFDSFIAHDFVEFNRVLQGKMRTLMMGTKSDGIHDRLFPDLQLRVKGLQNIAASFKDYIAVDEIDDYPAGKFGSQKAEKGIVFQSFPPVLHIQLKRFDYDIQQDAMVKLNDRFEYPPQIDLAEFLGPDGDKSSSWVYRLHVVVVHHGSLREGHYETMIKPDRGGSSWYKFDDDRVTPVLEKEVFEDGYGGISKPARGRGSDSSSNAYILIYIRESAMDEIFAPIPQTSIPPHLRLGLEEEQRRQDEKRREAEERLYMTIDVVTEESFAQHEGFDLAEFSRPVSTTSKIASFKVPRTEAYTAFKARVAKHLNYPGNRVRFWVLASRQNKTVRPDFRLPDDETGSMDSIRERFAALRKDLRLFVELVDSSVDRPSGKIFIFLKHFDVSKQTLTGSGALWVPRTSKAADLTSMINGRMRQVINPLIYNTGMRWPPGTALKLYEEIKPTMVEPLKVNATLSQLEISDGDVICFQRSLPTREQEELTRKGHHADAIKFYQALQNRFLCIFSSVANNSQFTLPLYKTDNYDTMAANVGKYLSVDPLGLSFWTTDLLINKPKALMKRDPAKSLGDLLIFHEYFKPVIKYDISGPREPELRRGFSWMGHDNRKKSIHLLTLKKTDTLEEARARLNLQVETSLGTTGRIRFFLTSPDKKAQRPLAMIEKVNDIPPSTEIYAEEIMQDELKLKNGEKLIDVFHFSHAFSDTHGVPFKFVIRPGEKVAATRKRLQTRLGLSDEKFSPYRLAIQVSNFRQPLYLDEDEVLYDSKFVPQAVGLDHAEKDTSYMADGSDCSLATMIDGSEVQTAPAQYLIVKDKSYADYEGFDLANFENPRWPKTTLSTFRTPKEEYFGAFKRQFCGQLEFSPDHVRCWVLVKRQNQTIRPFMLIQEDEQHLKLEHIVTSLGEKNENELRLYAEAIDPHKLPKPSDFMLIFLKYFDPLEQALRGHGSIYLSRNNKPSDLALRIIEQKSWEPGTVLDMFEEIKPGMIGRLEYDSTIAQLQLWDGDIIAFERRCSDREVQSLESRGRHASLENYYAFLFNLVLCRFVKSDKTSSFELELYKKDNYDKMILMVAQHLRVPTARLRLFSTTTPVNDYLTNLARNKSVTIGDIPLTEGLPKPVIFYELLDNRPFRLGLNREVIWMGHNNKRQNIYRFTTRVQDKFKDLHREVGKVAAVLPGGTGQIRLFQISPDGKSQKALDMEQLVSSVPEPTKIYAEELSREELDAEACVINVFHFTKDFSTARGVPFKFVALLGEQIKDTRKRLQKRLVISEEVIATYRLALQVANFKHPLFLDDDEMIYHAGFTPEYLGLNYVQDFSILRSRLDG</sequence>
<dbReference type="InterPro" id="IPR050164">
    <property type="entry name" value="Peptidase_C19"/>
</dbReference>
<reference evidence="10 11" key="1">
    <citation type="journal article" date="2018" name="Evol. Lett.">
        <title>Horizontal gene cluster transfer increased hallucinogenic mushroom diversity.</title>
        <authorList>
            <person name="Reynolds H.T."/>
            <person name="Vijayakumar V."/>
            <person name="Gluck-Thaler E."/>
            <person name="Korotkin H.B."/>
            <person name="Matheny P.B."/>
            <person name="Slot J.C."/>
        </authorList>
    </citation>
    <scope>NUCLEOTIDE SEQUENCE [LARGE SCALE GENOMIC DNA]</scope>
    <source>
        <strain evidence="10 11">SRW20</strain>
    </source>
</reference>
<accession>A0A409YMT8</accession>
<evidence type="ECO:0000256" key="1">
    <source>
        <dbReference type="ARBA" id="ARBA00000707"/>
    </source>
</evidence>
<dbReference type="GO" id="GO:0005634">
    <property type="term" value="C:nucleus"/>
    <property type="evidence" value="ECO:0007669"/>
    <property type="project" value="TreeGrafter"/>
</dbReference>
<dbReference type="PANTHER" id="PTHR24006">
    <property type="entry name" value="UBIQUITIN CARBOXYL-TERMINAL HYDROLASE"/>
    <property type="match status" value="1"/>
</dbReference>
<dbReference type="InterPro" id="IPR001394">
    <property type="entry name" value="Peptidase_C19_UCH"/>
</dbReference>
<feature type="domain" description="USP" evidence="9">
    <location>
        <begin position="237"/>
        <end position="523"/>
    </location>
</feature>
<comment type="catalytic activity">
    <reaction evidence="1">
        <text>Thiol-dependent hydrolysis of ester, thioester, amide, peptide and isopeptide bonds formed by the C-terminal Gly of ubiquitin (a 76-residue protein attached to proteins as an intracellular targeting signal).</text>
        <dbReference type="EC" id="3.4.19.12"/>
    </reaction>
</comment>
<evidence type="ECO:0000313" key="10">
    <source>
        <dbReference type="EMBL" id="PPR04403.1"/>
    </source>
</evidence>
<dbReference type="InterPro" id="IPR024729">
    <property type="entry name" value="USP7_ICP0-binding_dom"/>
</dbReference>
<keyword evidence="4" id="KW-0645">Protease</keyword>
<dbReference type="InParanoid" id="A0A409YMT8"/>
<dbReference type="Proteomes" id="UP000284706">
    <property type="component" value="Unassembled WGS sequence"/>
</dbReference>
<dbReference type="GO" id="GO:0006508">
    <property type="term" value="P:proteolysis"/>
    <property type="evidence" value="ECO:0007669"/>
    <property type="project" value="UniProtKB-KW"/>
</dbReference>
<dbReference type="GO" id="GO:0005829">
    <property type="term" value="C:cytosol"/>
    <property type="evidence" value="ECO:0007669"/>
    <property type="project" value="TreeGrafter"/>
</dbReference>
<dbReference type="Gene3D" id="3.10.20.90">
    <property type="entry name" value="Phosphatidylinositol 3-kinase Catalytic Subunit, Chain A, domain 1"/>
    <property type="match status" value="4"/>
</dbReference>
<evidence type="ECO:0000259" key="9">
    <source>
        <dbReference type="PROSITE" id="PS50235"/>
    </source>
</evidence>
<evidence type="ECO:0000256" key="7">
    <source>
        <dbReference type="ARBA" id="ARBA00022807"/>
    </source>
</evidence>
<dbReference type="Pfam" id="PF14533">
    <property type="entry name" value="USP7_C2"/>
    <property type="match status" value="2"/>
</dbReference>
<dbReference type="Pfam" id="PF00443">
    <property type="entry name" value="UCH"/>
    <property type="match status" value="1"/>
</dbReference>
<dbReference type="GO" id="GO:0031647">
    <property type="term" value="P:regulation of protein stability"/>
    <property type="evidence" value="ECO:0007669"/>
    <property type="project" value="TreeGrafter"/>
</dbReference>
<dbReference type="Pfam" id="PF12436">
    <property type="entry name" value="USP7_ICP0_bdg"/>
    <property type="match status" value="2"/>
</dbReference>
<protein>
    <recommendedName>
        <fullName evidence="3">ubiquitinyl hydrolase 1</fullName>
        <ecNumber evidence="3">3.4.19.12</ecNumber>
    </recommendedName>
</protein>
<dbReference type="PROSITE" id="PS50235">
    <property type="entry name" value="USP_3"/>
    <property type="match status" value="1"/>
</dbReference>
<comment type="caution">
    <text evidence="10">The sequence shown here is derived from an EMBL/GenBank/DDBJ whole genome shotgun (WGS) entry which is preliminary data.</text>
</comment>
<dbReference type="InterPro" id="IPR029346">
    <property type="entry name" value="USP_C"/>
</dbReference>
<comment type="similarity">
    <text evidence="2">Belongs to the peptidase C19 family.</text>
</comment>